<evidence type="ECO:0000313" key="3">
    <source>
        <dbReference type="Proteomes" id="UP001168363"/>
    </source>
</evidence>
<evidence type="ECO:0000313" key="2">
    <source>
        <dbReference type="EMBL" id="MDO3396302.1"/>
    </source>
</evidence>
<proteinExistence type="predicted"/>
<dbReference type="RefSeq" id="WP_302708256.1">
    <property type="nucleotide sequence ID" value="NZ_JAULSC010000009.1"/>
</dbReference>
<name>A0ABT8TVC9_9ACTN</name>
<feature type="transmembrane region" description="Helical" evidence="1">
    <location>
        <begin position="12"/>
        <end position="35"/>
    </location>
</feature>
<dbReference type="EMBL" id="JAULSC010000009">
    <property type="protein sequence ID" value="MDO3396302.1"/>
    <property type="molecule type" value="Genomic_DNA"/>
</dbReference>
<keyword evidence="1" id="KW-0472">Membrane</keyword>
<sequence>MLMLDTCGRTAPSIRFVVGVLLLGVVASVLLVVALSPRNRSADGPVPAGPEHGFSVTRPTGTVLTDGFEVLYVEGEAPAVISDVELVNAEGFRLLGAMVAGADRKFDAVQLVDRWPPVADELDGVELIDAIGATLSPTSENERGWELFLGIEGDG</sequence>
<organism evidence="2 3">
    <name type="scientific">Nocardioides cremeus</name>
    <dbReference type="NCBI Taxonomy" id="3058044"/>
    <lineage>
        <taxon>Bacteria</taxon>
        <taxon>Bacillati</taxon>
        <taxon>Actinomycetota</taxon>
        <taxon>Actinomycetes</taxon>
        <taxon>Propionibacteriales</taxon>
        <taxon>Nocardioidaceae</taxon>
        <taxon>Nocardioides</taxon>
    </lineage>
</organism>
<protein>
    <submittedName>
        <fullName evidence="2">Uncharacterized protein</fullName>
    </submittedName>
</protein>
<evidence type="ECO:0000256" key="1">
    <source>
        <dbReference type="SAM" id="Phobius"/>
    </source>
</evidence>
<comment type="caution">
    <text evidence="2">The sequence shown here is derived from an EMBL/GenBank/DDBJ whole genome shotgun (WGS) entry which is preliminary data.</text>
</comment>
<keyword evidence="1" id="KW-0812">Transmembrane</keyword>
<keyword evidence="3" id="KW-1185">Reference proteome</keyword>
<accession>A0ABT8TVC9</accession>
<dbReference type="Proteomes" id="UP001168363">
    <property type="component" value="Unassembled WGS sequence"/>
</dbReference>
<reference evidence="2" key="1">
    <citation type="submission" date="2023-06" db="EMBL/GenBank/DDBJ databases">
        <title>Genome sequence of Nocardioides sp. SOB44.</title>
        <authorList>
            <person name="Zhang G."/>
        </authorList>
    </citation>
    <scope>NUCLEOTIDE SEQUENCE</scope>
    <source>
        <strain evidence="2">SOB44</strain>
    </source>
</reference>
<gene>
    <name evidence="2" type="ORF">QWJ41_11270</name>
</gene>
<keyword evidence="1" id="KW-1133">Transmembrane helix</keyword>